<evidence type="ECO:0000313" key="3">
    <source>
        <dbReference type="Proteomes" id="UP000001396"/>
    </source>
</evidence>
<sequence length="528" mass="60388">MEIDNNNSYKIVYLSHLLLNNITRYLDTLNKIRFSFVCKRWYHERKSYLIFSADDDDDKGLGFLKLVGLKSFKSIRMHYDFRILKNRTLYVVNSPRSNCITIDQLERSKVKKLVLSSSIQNLMPGSLPSDLTELTLSNYQFPLESGDLPSSLKYLSLDDYSSSFSVGSLPPQLEQMHFKTALRNLELANDSVLPRTLTTIENCPFHWFKFLRNLPLLTTIISDCNIPFWYLEAGDLPQSLTRLDILFSTKFNPGVIPSSIKHLFLYSVDLSSEVLPRDAHFDYLGLCDTTSPILPGQLPPNIKEFDLLRYNKNLVSGSLPFGIVSLNLPSVDSKFLVEGVIPSSTKTLQLFNHKSKTYFDSFNILSIPISVEHLILGNDKVDIDLPNLPDSIKTLECRKHHLKKYNIESLKPSITTIKIRGVNAAHFYRIDPIYFIARSSSYFILVQSKDCNNICTAKNIDNDRELPSQWFKFLRNLPSLTTIVSDCNIPFGYLEADDLPQSLTRLELRQSDTKFKPGVIPSSIKHLF</sequence>
<dbReference type="InterPro" id="IPR051251">
    <property type="entry name" value="STK_FNIP-Repeat"/>
</dbReference>
<feature type="domain" description="F-box" evidence="1">
    <location>
        <begin position="15"/>
        <end position="42"/>
    </location>
</feature>
<dbReference type="FunCoup" id="D3AYP5">
    <property type="interactions" value="162"/>
</dbReference>
<dbReference type="Proteomes" id="UP000001396">
    <property type="component" value="Unassembled WGS sequence"/>
</dbReference>
<evidence type="ECO:0000313" key="2">
    <source>
        <dbReference type="EMBL" id="EFA86072.1"/>
    </source>
</evidence>
<accession>D3AYP5</accession>
<organism evidence="2 3">
    <name type="scientific">Heterostelium pallidum (strain ATCC 26659 / Pp 5 / PN500)</name>
    <name type="common">Cellular slime mold</name>
    <name type="synonym">Polysphondylium pallidum</name>
    <dbReference type="NCBI Taxonomy" id="670386"/>
    <lineage>
        <taxon>Eukaryota</taxon>
        <taxon>Amoebozoa</taxon>
        <taxon>Evosea</taxon>
        <taxon>Eumycetozoa</taxon>
        <taxon>Dictyostelia</taxon>
        <taxon>Acytosteliales</taxon>
        <taxon>Acytosteliaceae</taxon>
        <taxon>Heterostelium</taxon>
    </lineage>
</organism>
<reference evidence="2 3" key="1">
    <citation type="journal article" date="2011" name="Genome Res.">
        <title>Phylogeny-wide analysis of social amoeba genomes highlights ancient origins for complex intercellular communication.</title>
        <authorList>
            <person name="Heidel A.J."/>
            <person name="Lawal H.M."/>
            <person name="Felder M."/>
            <person name="Schilde C."/>
            <person name="Helps N.R."/>
            <person name="Tunggal B."/>
            <person name="Rivero F."/>
            <person name="John U."/>
            <person name="Schleicher M."/>
            <person name="Eichinger L."/>
            <person name="Platzer M."/>
            <person name="Noegel A.A."/>
            <person name="Schaap P."/>
            <person name="Gloeckner G."/>
        </authorList>
    </citation>
    <scope>NUCLEOTIDE SEQUENCE [LARGE SCALE GENOMIC DNA]</scope>
    <source>
        <strain evidence="3">ATCC 26659 / Pp 5 / PN500</strain>
    </source>
</reference>
<evidence type="ECO:0000259" key="1">
    <source>
        <dbReference type="Pfam" id="PF00646"/>
    </source>
</evidence>
<dbReference type="Pfam" id="PF00646">
    <property type="entry name" value="F-box"/>
    <property type="match status" value="1"/>
</dbReference>
<dbReference type="InterPro" id="IPR001810">
    <property type="entry name" value="F-box_dom"/>
</dbReference>
<gene>
    <name evidence="2" type="ORF">PPL_01309</name>
</gene>
<comment type="caution">
    <text evidence="2">The sequence shown here is derived from an EMBL/GenBank/DDBJ whole genome shotgun (WGS) entry which is preliminary data.</text>
</comment>
<keyword evidence="3" id="KW-1185">Reference proteome</keyword>
<dbReference type="Pfam" id="PF05725">
    <property type="entry name" value="FNIP"/>
    <property type="match status" value="3"/>
</dbReference>
<dbReference type="InParanoid" id="D3AYP5"/>
<dbReference type="RefSeq" id="XP_020438178.1">
    <property type="nucleotide sequence ID" value="XM_020572320.1"/>
</dbReference>
<dbReference type="PANTHER" id="PTHR32134:SF92">
    <property type="entry name" value="FNIP REPEAT-CONTAINING PROTEIN"/>
    <property type="match status" value="1"/>
</dbReference>
<name>D3AYP5_HETP5</name>
<dbReference type="AlphaFoldDB" id="D3AYP5"/>
<proteinExistence type="predicted"/>
<dbReference type="InterPro" id="IPR008615">
    <property type="entry name" value="FNIP"/>
</dbReference>
<protein>
    <recommendedName>
        <fullName evidence="1">F-box domain-containing protein</fullName>
    </recommendedName>
</protein>
<dbReference type="GeneID" id="31356839"/>
<dbReference type="PANTHER" id="PTHR32134">
    <property type="entry name" value="FNIP REPEAT-CONTAINING PROTEIN"/>
    <property type="match status" value="1"/>
</dbReference>
<dbReference type="EMBL" id="ADBJ01000004">
    <property type="protein sequence ID" value="EFA86072.1"/>
    <property type="molecule type" value="Genomic_DNA"/>
</dbReference>